<feature type="transmembrane region" description="Helical" evidence="1">
    <location>
        <begin position="151"/>
        <end position="173"/>
    </location>
</feature>
<proteinExistence type="predicted"/>
<evidence type="ECO:0000256" key="1">
    <source>
        <dbReference type="SAM" id="Phobius"/>
    </source>
</evidence>
<dbReference type="EMBL" id="JAFMYV010000007">
    <property type="protein sequence ID" value="MBO0937966.1"/>
    <property type="molecule type" value="Genomic_DNA"/>
</dbReference>
<dbReference type="RefSeq" id="WP_207365497.1">
    <property type="nucleotide sequence ID" value="NZ_JAFMYV010000007.1"/>
</dbReference>
<keyword evidence="1" id="KW-0472">Membrane</keyword>
<accession>A0A939GGK9</accession>
<evidence type="ECO:0000313" key="2">
    <source>
        <dbReference type="EMBL" id="MBO0937966.1"/>
    </source>
</evidence>
<feature type="transmembrane region" description="Helical" evidence="1">
    <location>
        <begin position="179"/>
        <end position="205"/>
    </location>
</feature>
<comment type="caution">
    <text evidence="2">The sequence shown here is derived from an EMBL/GenBank/DDBJ whole genome shotgun (WGS) entry which is preliminary data.</text>
</comment>
<keyword evidence="1" id="KW-0812">Transmembrane</keyword>
<name>A0A939GGK9_9BACT</name>
<reference evidence="2" key="1">
    <citation type="submission" date="2021-03" db="EMBL/GenBank/DDBJ databases">
        <title>Fibrella sp. HMF5335 genome sequencing and assembly.</title>
        <authorList>
            <person name="Kang H."/>
            <person name="Kim H."/>
            <person name="Bae S."/>
            <person name="Joh K."/>
        </authorList>
    </citation>
    <scope>NUCLEOTIDE SEQUENCE</scope>
    <source>
        <strain evidence="2">HMF5335</strain>
    </source>
</reference>
<keyword evidence="3" id="KW-1185">Reference proteome</keyword>
<dbReference type="Proteomes" id="UP000664034">
    <property type="component" value="Unassembled WGS sequence"/>
</dbReference>
<feature type="transmembrane region" description="Helical" evidence="1">
    <location>
        <begin position="91"/>
        <end position="109"/>
    </location>
</feature>
<gene>
    <name evidence="2" type="ORF">J2I47_15525</name>
</gene>
<keyword evidence="1" id="KW-1133">Transmembrane helix</keyword>
<dbReference type="AlphaFoldDB" id="A0A939GGK9"/>
<sequence>MKLTHKQLIILNHDLYSRVNIKYDHLGEELLDHYATLTEEKMAAGQSFYEASTTAWQELGDGTGIRQIQDDYEAVTKKQVRARHVAIMKSYFRWPMVIATVLVSAILGTVYSNLPADLAKIINYLFVFLPAAVMLAAWIPYYRNKDSRQKLVWRYISNNGSWPVNMANLFLIMTDNERILVPFTTHLSVTALLAGGVLFQAICLAELTRETFYYKPVF</sequence>
<protein>
    <submittedName>
        <fullName evidence="2">Uncharacterized protein</fullName>
    </submittedName>
</protein>
<organism evidence="2 3">
    <name type="scientific">Fibrella rubiginis</name>
    <dbReference type="NCBI Taxonomy" id="2817060"/>
    <lineage>
        <taxon>Bacteria</taxon>
        <taxon>Pseudomonadati</taxon>
        <taxon>Bacteroidota</taxon>
        <taxon>Cytophagia</taxon>
        <taxon>Cytophagales</taxon>
        <taxon>Spirosomataceae</taxon>
        <taxon>Fibrella</taxon>
    </lineage>
</organism>
<evidence type="ECO:0000313" key="3">
    <source>
        <dbReference type="Proteomes" id="UP000664034"/>
    </source>
</evidence>
<feature type="transmembrane region" description="Helical" evidence="1">
    <location>
        <begin position="121"/>
        <end position="139"/>
    </location>
</feature>